<sequence>MYGKEADGNAALAHRLYQKYPDRWISREFKREYRRVFNHDAPTAKSIKKWHDTFLATRSVLKKHGGGRKTSDEMVANVQATYERSPRKSLRRASRELQAPKSTLQRIVHERLKLYAYKVQLMQHLRDLRERIIEAIESVPEDMLQRAWQEIVHLLDIVTVTAGAHVEIR</sequence>
<dbReference type="PANTHER" id="PTHR47326:SF1">
    <property type="entry name" value="HTH PSQ-TYPE DOMAIN-CONTAINING PROTEIN"/>
    <property type="match status" value="1"/>
</dbReference>
<organism evidence="1 2">
    <name type="scientific">Periplaneta americana</name>
    <name type="common">American cockroach</name>
    <name type="synonym">Blatta americana</name>
    <dbReference type="NCBI Taxonomy" id="6978"/>
    <lineage>
        <taxon>Eukaryota</taxon>
        <taxon>Metazoa</taxon>
        <taxon>Ecdysozoa</taxon>
        <taxon>Arthropoda</taxon>
        <taxon>Hexapoda</taxon>
        <taxon>Insecta</taxon>
        <taxon>Pterygota</taxon>
        <taxon>Neoptera</taxon>
        <taxon>Polyneoptera</taxon>
        <taxon>Dictyoptera</taxon>
        <taxon>Blattodea</taxon>
        <taxon>Blattoidea</taxon>
        <taxon>Blattidae</taxon>
        <taxon>Blattinae</taxon>
        <taxon>Periplaneta</taxon>
    </lineage>
</organism>
<evidence type="ECO:0008006" key="3">
    <source>
        <dbReference type="Google" id="ProtNLM"/>
    </source>
</evidence>
<accession>A0ABQ8U683</accession>
<protein>
    <recommendedName>
        <fullName evidence="3">DUF4817 domain-containing protein</fullName>
    </recommendedName>
</protein>
<dbReference type="PANTHER" id="PTHR47326">
    <property type="entry name" value="TRANSPOSABLE ELEMENT TC3 TRANSPOSASE-LIKE PROTEIN"/>
    <property type="match status" value="1"/>
</dbReference>
<keyword evidence="2" id="KW-1185">Reference proteome</keyword>
<dbReference type="Proteomes" id="UP001148838">
    <property type="component" value="Unassembled WGS sequence"/>
</dbReference>
<evidence type="ECO:0000313" key="2">
    <source>
        <dbReference type="Proteomes" id="UP001148838"/>
    </source>
</evidence>
<name>A0ABQ8U683_PERAM</name>
<proteinExistence type="predicted"/>
<reference evidence="1 2" key="1">
    <citation type="journal article" date="2022" name="Allergy">
        <title>Genome assembly and annotation of Periplaneta americana reveal a comprehensive cockroach allergen profile.</title>
        <authorList>
            <person name="Wang L."/>
            <person name="Xiong Q."/>
            <person name="Saelim N."/>
            <person name="Wang L."/>
            <person name="Nong W."/>
            <person name="Wan A.T."/>
            <person name="Shi M."/>
            <person name="Liu X."/>
            <person name="Cao Q."/>
            <person name="Hui J.H.L."/>
            <person name="Sookrung N."/>
            <person name="Leung T.F."/>
            <person name="Tungtrongchitr A."/>
            <person name="Tsui S.K.W."/>
        </authorList>
    </citation>
    <scope>NUCLEOTIDE SEQUENCE [LARGE SCALE GENOMIC DNA]</scope>
    <source>
        <strain evidence="1">PWHHKU_190912</strain>
    </source>
</reference>
<dbReference type="EMBL" id="JAJSOF020000001">
    <property type="protein sequence ID" value="KAJ4452325.1"/>
    <property type="molecule type" value="Genomic_DNA"/>
</dbReference>
<comment type="caution">
    <text evidence="1">The sequence shown here is derived from an EMBL/GenBank/DDBJ whole genome shotgun (WGS) entry which is preliminary data.</text>
</comment>
<gene>
    <name evidence="1" type="ORF">ANN_03850</name>
</gene>
<evidence type="ECO:0000313" key="1">
    <source>
        <dbReference type="EMBL" id="KAJ4452325.1"/>
    </source>
</evidence>